<dbReference type="Proteomes" id="UP001153328">
    <property type="component" value="Unassembled WGS sequence"/>
</dbReference>
<comment type="caution">
    <text evidence="1">The sequence shown here is derived from an EMBL/GenBank/DDBJ whole genome shotgun (WGS) entry which is preliminary data.</text>
</comment>
<evidence type="ECO:0000313" key="2">
    <source>
        <dbReference type="Proteomes" id="UP001153328"/>
    </source>
</evidence>
<organism evidence="1 2">
    <name type="scientific">Actinacidiphila bryophytorum</name>
    <dbReference type="NCBI Taxonomy" id="1436133"/>
    <lineage>
        <taxon>Bacteria</taxon>
        <taxon>Bacillati</taxon>
        <taxon>Actinomycetota</taxon>
        <taxon>Actinomycetes</taxon>
        <taxon>Kitasatosporales</taxon>
        <taxon>Streptomycetaceae</taxon>
        <taxon>Actinacidiphila</taxon>
    </lineage>
</organism>
<keyword evidence="2" id="KW-1185">Reference proteome</keyword>
<proteinExistence type="predicted"/>
<dbReference type="EMBL" id="CAJVAX010000017">
    <property type="protein sequence ID" value="CAG7642255.1"/>
    <property type="molecule type" value="Genomic_DNA"/>
</dbReference>
<gene>
    <name evidence="1" type="ORF">SBRY_30627</name>
</gene>
<protein>
    <submittedName>
        <fullName evidence="1">Uncharacterized protein</fullName>
    </submittedName>
</protein>
<name>A0A9W4H1H5_9ACTN</name>
<dbReference type="AlphaFoldDB" id="A0A9W4H1H5"/>
<sequence length="96" mass="10563">MCKRIAESPSLLREVRPVQRLRDPAGIEIFSKYRRSGRGGVGIGRGGDSRLRAPCRVAVPLSGPTRVTGHGRRLTTPVDMQLRGTDATERQARHFG</sequence>
<evidence type="ECO:0000313" key="1">
    <source>
        <dbReference type="EMBL" id="CAG7642255.1"/>
    </source>
</evidence>
<reference evidence="1" key="1">
    <citation type="submission" date="2021-06" db="EMBL/GenBank/DDBJ databases">
        <authorList>
            <person name="Arsene-Ploetze F."/>
        </authorList>
    </citation>
    <scope>NUCLEOTIDE SEQUENCE</scope>
    <source>
        <strain evidence="1">SBRY1</strain>
    </source>
</reference>
<accession>A0A9W4H1H5</accession>